<protein>
    <submittedName>
        <fullName evidence="1">Uncharacterized protein</fullName>
    </submittedName>
</protein>
<proteinExistence type="predicted"/>
<reference evidence="1" key="1">
    <citation type="journal article" date="2023" name="Mol. Phylogenet. Evol.">
        <title>Genome-scale phylogeny and comparative genomics of the fungal order Sordariales.</title>
        <authorList>
            <person name="Hensen N."/>
            <person name="Bonometti L."/>
            <person name="Westerberg I."/>
            <person name="Brannstrom I.O."/>
            <person name="Guillou S."/>
            <person name="Cros-Aarteil S."/>
            <person name="Calhoun S."/>
            <person name="Haridas S."/>
            <person name="Kuo A."/>
            <person name="Mondo S."/>
            <person name="Pangilinan J."/>
            <person name="Riley R."/>
            <person name="LaButti K."/>
            <person name="Andreopoulos B."/>
            <person name="Lipzen A."/>
            <person name="Chen C."/>
            <person name="Yan M."/>
            <person name="Daum C."/>
            <person name="Ng V."/>
            <person name="Clum A."/>
            <person name="Steindorff A."/>
            <person name="Ohm R.A."/>
            <person name="Martin F."/>
            <person name="Silar P."/>
            <person name="Natvig D.O."/>
            <person name="Lalanne C."/>
            <person name="Gautier V."/>
            <person name="Ament-Velasquez S.L."/>
            <person name="Kruys A."/>
            <person name="Hutchinson M.I."/>
            <person name="Powell A.J."/>
            <person name="Barry K."/>
            <person name="Miller A.N."/>
            <person name="Grigoriev I.V."/>
            <person name="Debuchy R."/>
            <person name="Gladieux P."/>
            <person name="Hiltunen Thoren M."/>
            <person name="Johannesson H."/>
        </authorList>
    </citation>
    <scope>NUCLEOTIDE SEQUENCE</scope>
    <source>
        <strain evidence="1">CBS 958.72</strain>
    </source>
</reference>
<reference evidence="1" key="2">
    <citation type="submission" date="2023-06" db="EMBL/GenBank/DDBJ databases">
        <authorList>
            <consortium name="Lawrence Berkeley National Laboratory"/>
            <person name="Haridas S."/>
            <person name="Hensen N."/>
            <person name="Bonometti L."/>
            <person name="Westerberg I."/>
            <person name="Brannstrom I.O."/>
            <person name="Guillou S."/>
            <person name="Cros-Aarteil S."/>
            <person name="Calhoun S."/>
            <person name="Kuo A."/>
            <person name="Mondo S."/>
            <person name="Pangilinan J."/>
            <person name="Riley R."/>
            <person name="Labutti K."/>
            <person name="Andreopoulos B."/>
            <person name="Lipzen A."/>
            <person name="Chen C."/>
            <person name="Yanf M."/>
            <person name="Daum C."/>
            <person name="Ng V."/>
            <person name="Clum A."/>
            <person name="Steindorff A."/>
            <person name="Ohm R."/>
            <person name="Martin F."/>
            <person name="Silar P."/>
            <person name="Natvig D."/>
            <person name="Lalanne C."/>
            <person name="Gautier V."/>
            <person name="Ament-Velasquez S.L."/>
            <person name="Kruys A."/>
            <person name="Hutchinson M.I."/>
            <person name="Powell A.J."/>
            <person name="Barry K."/>
            <person name="Miller A.N."/>
            <person name="Grigoriev I.V."/>
            <person name="Debuchy R."/>
            <person name="Gladieux P."/>
            <person name="Thoren M.H."/>
            <person name="Johannesson H."/>
        </authorList>
    </citation>
    <scope>NUCLEOTIDE SEQUENCE</scope>
    <source>
        <strain evidence="1">CBS 958.72</strain>
    </source>
</reference>
<comment type="caution">
    <text evidence="1">The sequence shown here is derived from an EMBL/GenBank/DDBJ whole genome shotgun (WGS) entry which is preliminary data.</text>
</comment>
<gene>
    <name evidence="1" type="ORF">B0T24DRAFT_670866</name>
</gene>
<name>A0AAE0JU74_9PEZI</name>
<dbReference type="EMBL" id="JAULSN010000010">
    <property type="protein sequence ID" value="KAK3361918.1"/>
    <property type="molecule type" value="Genomic_DNA"/>
</dbReference>
<dbReference type="AlphaFoldDB" id="A0AAE0JU74"/>
<accession>A0AAE0JU74</accession>
<evidence type="ECO:0000313" key="1">
    <source>
        <dbReference type="EMBL" id="KAK3361918.1"/>
    </source>
</evidence>
<organism evidence="1 2">
    <name type="scientific">Lasiosphaeria ovina</name>
    <dbReference type="NCBI Taxonomy" id="92902"/>
    <lineage>
        <taxon>Eukaryota</taxon>
        <taxon>Fungi</taxon>
        <taxon>Dikarya</taxon>
        <taxon>Ascomycota</taxon>
        <taxon>Pezizomycotina</taxon>
        <taxon>Sordariomycetes</taxon>
        <taxon>Sordariomycetidae</taxon>
        <taxon>Sordariales</taxon>
        <taxon>Lasiosphaeriaceae</taxon>
        <taxon>Lasiosphaeria</taxon>
    </lineage>
</organism>
<evidence type="ECO:0000313" key="2">
    <source>
        <dbReference type="Proteomes" id="UP001287356"/>
    </source>
</evidence>
<keyword evidence="2" id="KW-1185">Reference proteome</keyword>
<sequence length="318" mass="35974">MSPRSSLTLFRQDALNKQLSKLPLIPVKRDIPFEIFGTPITAHVNVTLGPPQVKVKDGSDANQTNYNLILDLESKDIIVNIDLNIDIPSLTGMQTMLKLLIQQDIGNGKDYKVATFSLAKKQAEQLQPLIPVYADFSLVQDRDTSNKSKGDVYFNHPVLPPNENFMVLVSNKLLLEQYILPQVVSSIKGKAKSPNDVANNITLNQISGSELYRISNKYDLNLSMDHNPWVHSFTAEINTSEQALYFDVDVQADVTFLDIHVEATDKIWHQFEITGGDKIGLKKIKEEQNQSQWMEWWKWLLAACYTEVQPGNSIIFTL</sequence>
<dbReference type="Proteomes" id="UP001287356">
    <property type="component" value="Unassembled WGS sequence"/>
</dbReference>